<protein>
    <submittedName>
        <fullName evidence="1">Uncharacterized protein</fullName>
    </submittedName>
</protein>
<evidence type="ECO:0000313" key="2">
    <source>
        <dbReference type="Proteomes" id="UP000054408"/>
    </source>
</evidence>
<evidence type="ECO:0000313" key="1">
    <source>
        <dbReference type="EMBL" id="KNC46607.1"/>
    </source>
</evidence>
<keyword evidence="2" id="KW-1185">Reference proteome</keyword>
<name>A0A0L0D2S1_THETB</name>
<organism evidence="1 2">
    <name type="scientific">Thecamonas trahens ATCC 50062</name>
    <dbReference type="NCBI Taxonomy" id="461836"/>
    <lineage>
        <taxon>Eukaryota</taxon>
        <taxon>Apusozoa</taxon>
        <taxon>Apusomonadida</taxon>
        <taxon>Apusomonadidae</taxon>
        <taxon>Thecamonas</taxon>
    </lineage>
</organism>
<gene>
    <name evidence="1" type="ORF">AMSG_03043</name>
</gene>
<dbReference type="RefSeq" id="XP_013760380.1">
    <property type="nucleotide sequence ID" value="XM_013904926.1"/>
</dbReference>
<dbReference type="AlphaFoldDB" id="A0A0L0D2S1"/>
<reference evidence="1 2" key="1">
    <citation type="submission" date="2010-05" db="EMBL/GenBank/DDBJ databases">
        <title>The Genome Sequence of Thecamonas trahens ATCC 50062.</title>
        <authorList>
            <consortium name="The Broad Institute Genome Sequencing Platform"/>
            <person name="Russ C."/>
            <person name="Cuomo C."/>
            <person name="Shea T."/>
            <person name="Young S.K."/>
            <person name="Zeng Q."/>
            <person name="Koehrsen M."/>
            <person name="Haas B."/>
            <person name="Borodovsky M."/>
            <person name="Guigo R."/>
            <person name="Alvarado L."/>
            <person name="Berlin A."/>
            <person name="Bochicchio J."/>
            <person name="Borenstein D."/>
            <person name="Chapman S."/>
            <person name="Chen Z."/>
            <person name="Freedman E."/>
            <person name="Gellesch M."/>
            <person name="Goldberg J."/>
            <person name="Griggs A."/>
            <person name="Gujja S."/>
            <person name="Heilman E."/>
            <person name="Heiman D."/>
            <person name="Hepburn T."/>
            <person name="Howarth C."/>
            <person name="Jen D."/>
            <person name="Larson L."/>
            <person name="Mehta T."/>
            <person name="Park D."/>
            <person name="Pearson M."/>
            <person name="Roberts A."/>
            <person name="Saif S."/>
            <person name="Shenoy N."/>
            <person name="Sisk P."/>
            <person name="Stolte C."/>
            <person name="Sykes S."/>
            <person name="Thomson T."/>
            <person name="Walk T."/>
            <person name="White J."/>
            <person name="Yandava C."/>
            <person name="Burger G."/>
            <person name="Gray M.W."/>
            <person name="Holland P.W.H."/>
            <person name="King N."/>
            <person name="Lang F.B.F."/>
            <person name="Roger A.J."/>
            <person name="Ruiz-Trillo I."/>
            <person name="Lander E."/>
            <person name="Nusbaum C."/>
        </authorList>
    </citation>
    <scope>NUCLEOTIDE SEQUENCE [LARGE SCALE GENOMIC DNA]</scope>
    <source>
        <strain evidence="1 2">ATCC 50062</strain>
    </source>
</reference>
<proteinExistence type="predicted"/>
<dbReference type="Proteomes" id="UP000054408">
    <property type="component" value="Unassembled WGS sequence"/>
</dbReference>
<dbReference type="GeneID" id="25562679"/>
<accession>A0A0L0D2S1</accession>
<sequence length="139" mass="14682">MAATGEGRSEDVGEMVPVVAGRKFLDVAAEERVQQVVAEAFGGQTVVMRVWVVRGSAVVASYAAPGLASVRLTAAAWYALRNAHVEPDKSALFAAQLGSVMYDQVTRADDMAVYAGCSKAGGGIIYHSVSAALCRRYRL</sequence>
<dbReference type="EMBL" id="GL349443">
    <property type="protein sequence ID" value="KNC46607.1"/>
    <property type="molecule type" value="Genomic_DNA"/>
</dbReference>